<dbReference type="Proteomes" id="UP000214355">
    <property type="component" value="Chromosome I"/>
</dbReference>
<dbReference type="STRING" id="131112.SAMN04489737_1726"/>
<evidence type="ECO:0000313" key="1">
    <source>
        <dbReference type="EMBL" id="SDU82414.1"/>
    </source>
</evidence>
<keyword evidence="2" id="KW-1185">Reference proteome</keyword>
<name>A0A1H2LNK3_9ACTO</name>
<organism evidence="1 2">
    <name type="scientific">Arcanobacterium phocae</name>
    <dbReference type="NCBI Taxonomy" id="131112"/>
    <lineage>
        <taxon>Bacteria</taxon>
        <taxon>Bacillati</taxon>
        <taxon>Actinomycetota</taxon>
        <taxon>Actinomycetes</taxon>
        <taxon>Actinomycetales</taxon>
        <taxon>Actinomycetaceae</taxon>
        <taxon>Arcanobacterium</taxon>
    </lineage>
</organism>
<dbReference type="EMBL" id="LT629804">
    <property type="protein sequence ID" value="SDU82414.1"/>
    <property type="molecule type" value="Genomic_DNA"/>
</dbReference>
<reference evidence="2" key="1">
    <citation type="submission" date="2016-10" db="EMBL/GenBank/DDBJ databases">
        <authorList>
            <person name="Varghese N."/>
            <person name="Submissions S."/>
        </authorList>
    </citation>
    <scope>NUCLEOTIDE SEQUENCE [LARGE SCALE GENOMIC DNA]</scope>
    <source>
        <strain evidence="2">DSM 10002</strain>
    </source>
</reference>
<proteinExistence type="predicted"/>
<dbReference type="GeneID" id="65345447"/>
<protein>
    <submittedName>
        <fullName evidence="1">Uncharacterized protein</fullName>
    </submittedName>
</protein>
<gene>
    <name evidence="1" type="ORF">SAMN04489737_1726</name>
</gene>
<sequence length="114" mass="12848">MEVGSRWLDGESGSDLAREFKLPSASYPALFGRWLEGQQMIDHEQSARAAGQRVVRAQKAGREISEWGQWLAEVRQHIEAAKQEATSEQARVDLDALHVEILEKSCALREENDT</sequence>
<dbReference type="RefSeq" id="WP_091282263.1">
    <property type="nucleotide sequence ID" value="NZ_LT629804.1"/>
</dbReference>
<evidence type="ECO:0000313" key="2">
    <source>
        <dbReference type="Proteomes" id="UP000214355"/>
    </source>
</evidence>
<accession>A0A1H2LNK3</accession>
<dbReference type="AlphaFoldDB" id="A0A1H2LNK3"/>